<dbReference type="EMBL" id="JANPWB010000003">
    <property type="protein sequence ID" value="KAJ1198620.1"/>
    <property type="molecule type" value="Genomic_DNA"/>
</dbReference>
<evidence type="ECO:0000256" key="1">
    <source>
        <dbReference type="SAM" id="SignalP"/>
    </source>
</evidence>
<keyword evidence="1" id="KW-0732">Signal</keyword>
<dbReference type="AlphaFoldDB" id="A0AAV7VAK9"/>
<accession>A0AAV7VAK9</accession>
<dbReference type="Proteomes" id="UP001066276">
    <property type="component" value="Chromosome 2_1"/>
</dbReference>
<keyword evidence="3" id="KW-1185">Reference proteome</keyword>
<reference evidence="2" key="1">
    <citation type="journal article" date="2022" name="bioRxiv">
        <title>Sequencing and chromosome-scale assembly of the giantPleurodeles waltlgenome.</title>
        <authorList>
            <person name="Brown T."/>
            <person name="Elewa A."/>
            <person name="Iarovenko S."/>
            <person name="Subramanian E."/>
            <person name="Araus A.J."/>
            <person name="Petzold A."/>
            <person name="Susuki M."/>
            <person name="Suzuki K.-i.T."/>
            <person name="Hayashi T."/>
            <person name="Toyoda A."/>
            <person name="Oliveira C."/>
            <person name="Osipova E."/>
            <person name="Leigh N.D."/>
            <person name="Simon A."/>
            <person name="Yun M.H."/>
        </authorList>
    </citation>
    <scope>NUCLEOTIDE SEQUENCE</scope>
    <source>
        <strain evidence="2">20211129_DDA</strain>
        <tissue evidence="2">Liver</tissue>
    </source>
</reference>
<gene>
    <name evidence="2" type="ORF">NDU88_002459</name>
</gene>
<feature type="non-terminal residue" evidence="2">
    <location>
        <position position="62"/>
    </location>
</feature>
<sequence length="62" mass="7244">EFHNLRFFPSLGLFLWGSFWRLRPASCSIISSTWLMERVAPILVNPKQARNLVVPTDWQITV</sequence>
<evidence type="ECO:0000313" key="2">
    <source>
        <dbReference type="EMBL" id="KAJ1198620.1"/>
    </source>
</evidence>
<organism evidence="2 3">
    <name type="scientific">Pleurodeles waltl</name>
    <name type="common">Iberian ribbed newt</name>
    <dbReference type="NCBI Taxonomy" id="8319"/>
    <lineage>
        <taxon>Eukaryota</taxon>
        <taxon>Metazoa</taxon>
        <taxon>Chordata</taxon>
        <taxon>Craniata</taxon>
        <taxon>Vertebrata</taxon>
        <taxon>Euteleostomi</taxon>
        <taxon>Amphibia</taxon>
        <taxon>Batrachia</taxon>
        <taxon>Caudata</taxon>
        <taxon>Salamandroidea</taxon>
        <taxon>Salamandridae</taxon>
        <taxon>Pleurodelinae</taxon>
        <taxon>Pleurodeles</taxon>
    </lineage>
</organism>
<protein>
    <submittedName>
        <fullName evidence="2">Uncharacterized protein</fullName>
    </submittedName>
</protein>
<name>A0AAV7VAK9_PLEWA</name>
<proteinExistence type="predicted"/>
<evidence type="ECO:0000313" key="3">
    <source>
        <dbReference type="Proteomes" id="UP001066276"/>
    </source>
</evidence>
<feature type="chain" id="PRO_5043978467" evidence="1">
    <location>
        <begin position="28"/>
        <end position="62"/>
    </location>
</feature>
<feature type="non-terminal residue" evidence="2">
    <location>
        <position position="1"/>
    </location>
</feature>
<comment type="caution">
    <text evidence="2">The sequence shown here is derived from an EMBL/GenBank/DDBJ whole genome shotgun (WGS) entry which is preliminary data.</text>
</comment>
<feature type="signal peptide" evidence="1">
    <location>
        <begin position="1"/>
        <end position="27"/>
    </location>
</feature>